<evidence type="ECO:0000313" key="1">
    <source>
        <dbReference type="EMBL" id="KAK7861370.1"/>
    </source>
</evidence>
<dbReference type="EMBL" id="PKMF04000002">
    <property type="protein sequence ID" value="KAK7861370.1"/>
    <property type="molecule type" value="Genomic_DNA"/>
</dbReference>
<feature type="non-terminal residue" evidence="1">
    <location>
        <position position="1"/>
    </location>
</feature>
<accession>A0AAW0MCC6</accession>
<protein>
    <submittedName>
        <fullName evidence="1">Uncharacterized protein</fullName>
    </submittedName>
</protein>
<reference evidence="1" key="3">
    <citation type="submission" date="2023-07" db="EMBL/GenBank/DDBJ databases">
        <title>An improved reference 1 genome and first organelle genomes of Quercus suber.</title>
        <authorList>
            <consortium name="Genosuber Consortium"/>
            <person name="Usie A."/>
            <person name="Serra O."/>
            <person name="Barros P."/>
        </authorList>
    </citation>
    <scope>NUCLEOTIDE SEQUENCE</scope>
    <source>
        <strain evidence="1">HL8</strain>
        <tissue evidence="1">Leaves</tissue>
    </source>
</reference>
<dbReference type="AlphaFoldDB" id="A0AAW0MCC6"/>
<reference evidence="1" key="1">
    <citation type="submission" date="2017-12" db="EMBL/GenBank/DDBJ databases">
        <authorList>
            <person name="Barbosa P."/>
            <person name="Usie A."/>
            <person name="Ramos A.M."/>
        </authorList>
    </citation>
    <scope>NUCLEOTIDE SEQUENCE</scope>
    <source>
        <strain evidence="1">HL8</strain>
        <tissue evidence="1">Leaves</tissue>
    </source>
</reference>
<comment type="caution">
    <text evidence="1">The sequence shown here is derived from an EMBL/GenBank/DDBJ whole genome shotgun (WGS) entry which is preliminary data.</text>
</comment>
<sequence length="83" mass="9497">FFFFFSQLHFIPSENHFFSSLASHINTEAQQNRSSSSFRSSFIFQFQFPTHKTHLTHLFLALKLYASPSAESRSCSGAVSTNQ</sequence>
<gene>
    <name evidence="1" type="ORF">CFP56_011385</name>
</gene>
<reference evidence="1" key="2">
    <citation type="journal article" date="2018" name="Sci. Data">
        <title>The draft genome sequence of cork oak.</title>
        <authorList>
            <person name="Ramos A.M."/>
            <person name="Usie A."/>
            <person name="Barbosa P."/>
            <person name="Barros P.M."/>
            <person name="Capote T."/>
            <person name="Chaves I."/>
            <person name="Simoes F."/>
            <person name="Abreu I."/>
            <person name="Carrasquinho I."/>
            <person name="Faro C."/>
            <person name="Guimaraes J.B."/>
            <person name="Mendonca D."/>
            <person name="Nobrega F."/>
            <person name="Rodrigues L."/>
            <person name="Saibo N.J.M."/>
            <person name="Varela M.C."/>
            <person name="Egas C."/>
            <person name="Matos J."/>
            <person name="Miguel C.M."/>
            <person name="Oliveira M.M."/>
            <person name="Ricardo C.P."/>
            <person name="Goncalves S."/>
        </authorList>
    </citation>
    <scope>NUCLEOTIDE SEQUENCE [LARGE SCALE GENOMIC DNA]</scope>
    <source>
        <strain evidence="1">HL8</strain>
    </source>
</reference>
<proteinExistence type="predicted"/>
<organism evidence="1">
    <name type="scientific">Quercus suber</name>
    <name type="common">Cork oak</name>
    <dbReference type="NCBI Taxonomy" id="58331"/>
    <lineage>
        <taxon>Eukaryota</taxon>
        <taxon>Viridiplantae</taxon>
        <taxon>Streptophyta</taxon>
        <taxon>Embryophyta</taxon>
        <taxon>Tracheophyta</taxon>
        <taxon>Spermatophyta</taxon>
        <taxon>Magnoliopsida</taxon>
        <taxon>eudicotyledons</taxon>
        <taxon>Gunneridae</taxon>
        <taxon>Pentapetalae</taxon>
        <taxon>rosids</taxon>
        <taxon>fabids</taxon>
        <taxon>Fagales</taxon>
        <taxon>Fagaceae</taxon>
        <taxon>Quercus</taxon>
    </lineage>
</organism>
<name>A0AAW0MCC6_QUESU</name>